<dbReference type="InterPro" id="IPR005744">
    <property type="entry name" value="Hy-lIII"/>
</dbReference>
<dbReference type="NCBIfam" id="TIGR01065">
    <property type="entry name" value="hlyIII"/>
    <property type="match status" value="1"/>
</dbReference>
<evidence type="ECO:0000256" key="3">
    <source>
        <dbReference type="ARBA" id="ARBA00022475"/>
    </source>
</evidence>
<accession>A0ABU4WGH6</accession>
<feature type="transmembrane region" description="Helical" evidence="7">
    <location>
        <begin position="110"/>
        <end position="131"/>
    </location>
</feature>
<feature type="transmembrane region" description="Helical" evidence="7">
    <location>
        <begin position="167"/>
        <end position="187"/>
    </location>
</feature>
<dbReference type="PANTHER" id="PTHR20855:SF3">
    <property type="entry name" value="LD03007P"/>
    <property type="match status" value="1"/>
</dbReference>
<keyword evidence="5 7" id="KW-1133">Transmembrane helix</keyword>
<dbReference type="InterPro" id="IPR004254">
    <property type="entry name" value="AdipoR/HlyIII-related"/>
</dbReference>
<evidence type="ECO:0000256" key="5">
    <source>
        <dbReference type="ARBA" id="ARBA00022989"/>
    </source>
</evidence>
<dbReference type="RefSeq" id="WP_370397102.1">
    <property type="nucleotide sequence ID" value="NZ_JALBUT010000005.1"/>
</dbReference>
<organism evidence="8 9">
    <name type="scientific">Intestinicryptomonas porci</name>
    <dbReference type="NCBI Taxonomy" id="2926320"/>
    <lineage>
        <taxon>Bacteria</taxon>
        <taxon>Pseudomonadati</taxon>
        <taxon>Verrucomicrobiota</taxon>
        <taxon>Opitutia</taxon>
        <taxon>Opitutales</taxon>
        <taxon>Intestinicryptomonaceae</taxon>
        <taxon>Intestinicryptomonas</taxon>
    </lineage>
</organism>
<sequence>MKNIMQKTAAAYSRTEEIWSASIHGIGIAFGVASVAILATFSAIYQDAWAIVGTSIFGASIILLYTASTLYHAASNANRKRALKKFDHISIYYLIAGSYTPFLFVNIKGALGWTIFGIIWGLAIIGTTMKLCTDTNGTKAWSIALYMGMGWLIIGVIWKLIMVMPLSGIVFLALGGLSYTVGVAFYVQKKKAFSHAIWHGFVLMGTVFHFFAVLFSCALIG</sequence>
<feature type="transmembrane region" description="Helical" evidence="7">
    <location>
        <begin position="143"/>
        <end position="161"/>
    </location>
</feature>
<reference evidence="8 9" key="1">
    <citation type="submission" date="2022-03" db="EMBL/GenBank/DDBJ databases">
        <title>Novel taxa within the pig intestine.</title>
        <authorList>
            <person name="Wylensek D."/>
            <person name="Bishof K."/>
            <person name="Afrizal A."/>
            <person name="Clavel T."/>
        </authorList>
    </citation>
    <scope>NUCLEOTIDE SEQUENCE [LARGE SCALE GENOMIC DNA]</scope>
    <source>
        <strain evidence="8 9">CLA-KB-P66</strain>
    </source>
</reference>
<feature type="transmembrane region" description="Helical" evidence="7">
    <location>
        <begin position="21"/>
        <end position="45"/>
    </location>
</feature>
<comment type="similarity">
    <text evidence="2">Belongs to the UPF0073 (Hly-III) family.</text>
</comment>
<comment type="caution">
    <text evidence="8">The sequence shown here is derived from an EMBL/GenBank/DDBJ whole genome shotgun (WGS) entry which is preliminary data.</text>
</comment>
<gene>
    <name evidence="8" type="ORF">MOX91_05615</name>
</gene>
<evidence type="ECO:0000256" key="7">
    <source>
        <dbReference type="SAM" id="Phobius"/>
    </source>
</evidence>
<dbReference type="EMBL" id="JALBUT010000005">
    <property type="protein sequence ID" value="MDX8415656.1"/>
    <property type="molecule type" value="Genomic_DNA"/>
</dbReference>
<keyword evidence="9" id="KW-1185">Reference proteome</keyword>
<keyword evidence="4 7" id="KW-0812">Transmembrane</keyword>
<dbReference type="Pfam" id="PF03006">
    <property type="entry name" value="HlyIII"/>
    <property type="match status" value="1"/>
</dbReference>
<dbReference type="PANTHER" id="PTHR20855">
    <property type="entry name" value="ADIPOR/PROGESTIN RECEPTOR-RELATED"/>
    <property type="match status" value="1"/>
</dbReference>
<evidence type="ECO:0000256" key="4">
    <source>
        <dbReference type="ARBA" id="ARBA00022692"/>
    </source>
</evidence>
<keyword evidence="3" id="KW-1003">Cell membrane</keyword>
<feature type="transmembrane region" description="Helical" evidence="7">
    <location>
        <begin position="51"/>
        <end position="74"/>
    </location>
</feature>
<proteinExistence type="inferred from homology"/>
<evidence type="ECO:0000256" key="2">
    <source>
        <dbReference type="ARBA" id="ARBA00008488"/>
    </source>
</evidence>
<evidence type="ECO:0000256" key="6">
    <source>
        <dbReference type="ARBA" id="ARBA00023136"/>
    </source>
</evidence>
<feature type="transmembrane region" description="Helical" evidence="7">
    <location>
        <begin position="196"/>
        <end position="220"/>
    </location>
</feature>
<keyword evidence="6 7" id="KW-0472">Membrane</keyword>
<dbReference type="Proteomes" id="UP001275932">
    <property type="component" value="Unassembled WGS sequence"/>
</dbReference>
<evidence type="ECO:0000313" key="8">
    <source>
        <dbReference type="EMBL" id="MDX8415656.1"/>
    </source>
</evidence>
<evidence type="ECO:0000256" key="1">
    <source>
        <dbReference type="ARBA" id="ARBA00004651"/>
    </source>
</evidence>
<name>A0ABU4WGH6_9BACT</name>
<comment type="subcellular location">
    <subcellularLocation>
        <location evidence="1">Cell membrane</location>
        <topology evidence="1">Multi-pass membrane protein</topology>
    </subcellularLocation>
</comment>
<evidence type="ECO:0000313" key="9">
    <source>
        <dbReference type="Proteomes" id="UP001275932"/>
    </source>
</evidence>
<protein>
    <submittedName>
        <fullName evidence="8">Hemolysin III family protein</fullName>
    </submittedName>
</protein>